<dbReference type="EMBL" id="KE345201">
    <property type="protein sequence ID" value="EXB95380.1"/>
    <property type="molecule type" value="Genomic_DNA"/>
</dbReference>
<dbReference type="eggNOG" id="ENOG502S4GQ">
    <property type="taxonomic scope" value="Eukaryota"/>
</dbReference>
<sequence length="151" mass="17216">MISAKNLIKMARKWQRMASPSRRRICLSKSNKEVDFETSCNTTSVVNKGHFVVYTADERRFVMPLVYLKHNILLELFKMSEEEFGVSTNGPIRFPCDAVFMEYVVTLISRGVAKDLEKALINSIERTGRCSLSAFSFHWGLVGQQIPLSGY</sequence>
<evidence type="ECO:0000256" key="1">
    <source>
        <dbReference type="ARBA" id="ARBA00006974"/>
    </source>
</evidence>
<dbReference type="PANTHER" id="PTHR31175:SF65">
    <property type="entry name" value="AUXIN-RESPONSIVE PROTEIN SAUR66-LIKE"/>
    <property type="match status" value="1"/>
</dbReference>
<dbReference type="AlphaFoldDB" id="W9S9V3"/>
<keyword evidence="3" id="KW-1185">Reference proteome</keyword>
<organism evidence="2 3">
    <name type="scientific">Morus notabilis</name>
    <dbReference type="NCBI Taxonomy" id="981085"/>
    <lineage>
        <taxon>Eukaryota</taxon>
        <taxon>Viridiplantae</taxon>
        <taxon>Streptophyta</taxon>
        <taxon>Embryophyta</taxon>
        <taxon>Tracheophyta</taxon>
        <taxon>Spermatophyta</taxon>
        <taxon>Magnoliopsida</taxon>
        <taxon>eudicotyledons</taxon>
        <taxon>Gunneridae</taxon>
        <taxon>Pentapetalae</taxon>
        <taxon>rosids</taxon>
        <taxon>fabids</taxon>
        <taxon>Rosales</taxon>
        <taxon>Moraceae</taxon>
        <taxon>Moreae</taxon>
        <taxon>Morus</taxon>
    </lineage>
</organism>
<proteinExistence type="inferred from homology"/>
<accession>W9S9V3</accession>
<name>W9S9V3_9ROSA</name>
<dbReference type="OrthoDB" id="1936278at2759"/>
<protein>
    <recommendedName>
        <fullName evidence="4">Auxin-induced protein 6B</fullName>
    </recommendedName>
</protein>
<dbReference type="KEGG" id="mnt:21397496"/>
<evidence type="ECO:0000313" key="2">
    <source>
        <dbReference type="EMBL" id="EXB95380.1"/>
    </source>
</evidence>
<dbReference type="STRING" id="981085.W9S9V3"/>
<gene>
    <name evidence="2" type="ORF">L484_014353</name>
</gene>
<dbReference type="GO" id="GO:0009733">
    <property type="term" value="P:response to auxin"/>
    <property type="evidence" value="ECO:0007669"/>
    <property type="project" value="InterPro"/>
</dbReference>
<comment type="similarity">
    <text evidence="1">Belongs to the ARG7 family.</text>
</comment>
<reference evidence="3" key="1">
    <citation type="submission" date="2013-01" db="EMBL/GenBank/DDBJ databases">
        <title>Draft Genome Sequence of a Mulberry Tree, Morus notabilis C.K. Schneid.</title>
        <authorList>
            <person name="He N."/>
            <person name="Zhao S."/>
        </authorList>
    </citation>
    <scope>NUCLEOTIDE SEQUENCE</scope>
</reference>
<dbReference type="InterPro" id="IPR003676">
    <property type="entry name" value="SAUR_fam"/>
</dbReference>
<dbReference type="Pfam" id="PF02519">
    <property type="entry name" value="Auxin_inducible"/>
    <property type="match status" value="1"/>
</dbReference>
<dbReference type="Proteomes" id="UP000030645">
    <property type="component" value="Unassembled WGS sequence"/>
</dbReference>
<evidence type="ECO:0008006" key="4">
    <source>
        <dbReference type="Google" id="ProtNLM"/>
    </source>
</evidence>
<dbReference type="PANTHER" id="PTHR31175">
    <property type="entry name" value="AUXIN-RESPONSIVE FAMILY PROTEIN"/>
    <property type="match status" value="1"/>
</dbReference>
<evidence type="ECO:0000313" key="3">
    <source>
        <dbReference type="Proteomes" id="UP000030645"/>
    </source>
</evidence>